<comment type="function">
    <text evidence="5">May act as an export chaperone for the filament capping protein FliD.</text>
</comment>
<organism evidence="8 9">
    <name type="scientific">Clostridium muellerianum</name>
    <dbReference type="NCBI Taxonomy" id="2716538"/>
    <lineage>
        <taxon>Bacteria</taxon>
        <taxon>Bacillati</taxon>
        <taxon>Bacillota</taxon>
        <taxon>Clostridia</taxon>
        <taxon>Eubacteriales</taxon>
        <taxon>Clostridiaceae</taxon>
        <taxon>Clostridium</taxon>
    </lineage>
</organism>
<evidence type="ECO:0000256" key="5">
    <source>
        <dbReference type="ARBA" id="ARBA00093765"/>
    </source>
</evidence>
<keyword evidence="9" id="KW-1185">Reference proteome</keyword>
<evidence type="ECO:0000313" key="8">
    <source>
        <dbReference type="EMBL" id="NMM61277.1"/>
    </source>
</evidence>
<dbReference type="AlphaFoldDB" id="A0A7Y0HM48"/>
<gene>
    <name evidence="8" type="ORF">HBE96_00885</name>
</gene>
<keyword evidence="8" id="KW-0969">Cilium</keyword>
<keyword evidence="8" id="KW-0282">Flagellum</keyword>
<evidence type="ECO:0000256" key="4">
    <source>
        <dbReference type="ARBA" id="ARBA00023186"/>
    </source>
</evidence>
<comment type="similarity">
    <text evidence="6">Belongs to the bacillales FliT family.</text>
</comment>
<accession>A0A7Y0HM48</accession>
<name>A0A7Y0HM48_9CLOT</name>
<dbReference type="EMBL" id="JABBNI010000001">
    <property type="protein sequence ID" value="NMM61277.1"/>
    <property type="molecule type" value="Genomic_DNA"/>
</dbReference>
<comment type="subcellular location">
    <subcellularLocation>
        <location evidence="1">Cytoplasm</location>
        <location evidence="1">Cytosol</location>
    </subcellularLocation>
</comment>
<dbReference type="InterPro" id="IPR008622">
    <property type="entry name" value="FliT"/>
</dbReference>
<keyword evidence="4" id="KW-0143">Chaperone</keyword>
<evidence type="ECO:0000256" key="6">
    <source>
        <dbReference type="ARBA" id="ARBA00093785"/>
    </source>
</evidence>
<protein>
    <recommendedName>
        <fullName evidence="7">Flagellar protein FliT</fullName>
    </recommendedName>
</protein>
<dbReference type="Proteomes" id="UP000537131">
    <property type="component" value="Unassembled WGS sequence"/>
</dbReference>
<dbReference type="RefSeq" id="WP_169295883.1">
    <property type="nucleotide sequence ID" value="NZ_JABBNI010000001.1"/>
</dbReference>
<keyword evidence="8" id="KW-0966">Cell projection</keyword>
<evidence type="ECO:0000313" key="9">
    <source>
        <dbReference type="Proteomes" id="UP000537131"/>
    </source>
</evidence>
<evidence type="ECO:0000256" key="3">
    <source>
        <dbReference type="ARBA" id="ARBA00022795"/>
    </source>
</evidence>
<proteinExistence type="inferred from homology"/>
<evidence type="ECO:0000256" key="2">
    <source>
        <dbReference type="ARBA" id="ARBA00022490"/>
    </source>
</evidence>
<keyword evidence="3" id="KW-1005">Bacterial flagellum biogenesis</keyword>
<sequence length="114" mass="13483">MNTELEGLLNQYREYTLKLINVVEEELYDDVEGLLTKREHIIDQINSNQHTKDEFSKVAKDLQILILQKKLTDLMNQKKSKIKNKLKSMAKNKSARKSYNKKFSVDSLFFNKKM</sequence>
<keyword evidence="2" id="KW-0963">Cytoplasm</keyword>
<comment type="caution">
    <text evidence="8">The sequence shown here is derived from an EMBL/GenBank/DDBJ whole genome shotgun (WGS) entry which is preliminary data.</text>
</comment>
<dbReference type="Pfam" id="PF05400">
    <property type="entry name" value="FliT"/>
    <property type="match status" value="1"/>
</dbReference>
<evidence type="ECO:0000256" key="7">
    <source>
        <dbReference type="ARBA" id="ARBA00093797"/>
    </source>
</evidence>
<reference evidence="8 9" key="1">
    <citation type="submission" date="2020-06" db="EMBL/GenBank/DDBJ databases">
        <title>Complete Genome Sequence of Clostridium muelleri sp. nov. P21T, an Acid-Alcohol Producing Acetogen Isolated from Old Hay.</title>
        <authorList>
            <person name="Duncan K.E."/>
            <person name="Tanner R.S."/>
        </authorList>
    </citation>
    <scope>NUCLEOTIDE SEQUENCE [LARGE SCALE GENOMIC DNA]</scope>
    <source>
        <strain evidence="8 9">P21</strain>
    </source>
</reference>
<evidence type="ECO:0000256" key="1">
    <source>
        <dbReference type="ARBA" id="ARBA00004514"/>
    </source>
</evidence>